<evidence type="ECO:0000313" key="1">
    <source>
        <dbReference type="EMBL" id="DAG02052.1"/>
    </source>
</evidence>
<dbReference type="EMBL" id="BK016202">
    <property type="protein sequence ID" value="DAG02052.1"/>
    <property type="molecule type" value="Genomic_DNA"/>
</dbReference>
<organism evidence="1">
    <name type="scientific">Siphoviridae sp. ctg4a4</name>
    <dbReference type="NCBI Taxonomy" id="2825602"/>
    <lineage>
        <taxon>Viruses</taxon>
        <taxon>Duplodnaviria</taxon>
        <taxon>Heunggongvirae</taxon>
        <taxon>Uroviricota</taxon>
        <taxon>Caudoviricetes</taxon>
    </lineage>
</organism>
<name>A0A8S5V5R5_9CAUD</name>
<reference evidence="1" key="1">
    <citation type="journal article" date="2021" name="Proc. Natl. Acad. Sci. U.S.A.">
        <title>A Catalog of Tens of Thousands of Viruses from Human Metagenomes Reveals Hidden Associations with Chronic Diseases.</title>
        <authorList>
            <person name="Tisza M.J."/>
            <person name="Buck C.B."/>
        </authorList>
    </citation>
    <scope>NUCLEOTIDE SEQUENCE</scope>
    <source>
        <strain evidence="1">Ctg4a4</strain>
    </source>
</reference>
<accession>A0A8S5V5R5</accession>
<proteinExistence type="predicted"/>
<sequence length="56" mass="6972">MLNYFKKSKQLQSSQKIFLKQHYQKKAELDKAFKESEERNYHFNKKFDDSFSRYSK</sequence>
<protein>
    <submittedName>
        <fullName evidence="1">Uncharacterized protein</fullName>
    </submittedName>
</protein>